<dbReference type="STRING" id="1220578.FPE01S_04_04260"/>
<dbReference type="InterPro" id="IPR011047">
    <property type="entry name" value="Quinoprotein_ADH-like_sf"/>
</dbReference>
<feature type="domain" description="Pyrrolo-quinoline quinone repeat" evidence="1">
    <location>
        <begin position="49"/>
        <end position="184"/>
    </location>
</feature>
<dbReference type="PANTHER" id="PTHR34512:SF30">
    <property type="entry name" value="OUTER MEMBRANE PROTEIN ASSEMBLY FACTOR BAMB"/>
    <property type="match status" value="1"/>
</dbReference>
<dbReference type="OrthoDB" id="7012117at2"/>
<dbReference type="InterPro" id="IPR002372">
    <property type="entry name" value="PQQ_rpt_dom"/>
</dbReference>
<protein>
    <recommendedName>
        <fullName evidence="1">Pyrrolo-quinoline quinone repeat domain-containing protein</fullName>
    </recommendedName>
</protein>
<dbReference type="InterPro" id="IPR015943">
    <property type="entry name" value="WD40/YVTN_repeat-like_dom_sf"/>
</dbReference>
<name>A0A0E9N5D0_9BACT</name>
<feature type="domain" description="Pyrrolo-quinoline quinone repeat" evidence="1">
    <location>
        <begin position="190"/>
        <end position="417"/>
    </location>
</feature>
<dbReference type="EMBL" id="BBWV01000004">
    <property type="protein sequence ID" value="GAO45182.1"/>
    <property type="molecule type" value="Genomic_DNA"/>
</dbReference>
<dbReference type="SUPFAM" id="SSF50998">
    <property type="entry name" value="Quinoprotein alcohol dehydrogenase-like"/>
    <property type="match status" value="2"/>
</dbReference>
<dbReference type="RefSeq" id="WP_046371136.1">
    <property type="nucleotide sequence ID" value="NZ_BBWV01000004.1"/>
</dbReference>
<dbReference type="SMART" id="SM00564">
    <property type="entry name" value="PQQ"/>
    <property type="match status" value="7"/>
</dbReference>
<dbReference type="InterPro" id="IPR018391">
    <property type="entry name" value="PQQ_b-propeller_rpt"/>
</dbReference>
<organism evidence="2 3">
    <name type="scientific">Flavihumibacter petaseus NBRC 106054</name>
    <dbReference type="NCBI Taxonomy" id="1220578"/>
    <lineage>
        <taxon>Bacteria</taxon>
        <taxon>Pseudomonadati</taxon>
        <taxon>Bacteroidota</taxon>
        <taxon>Chitinophagia</taxon>
        <taxon>Chitinophagales</taxon>
        <taxon>Chitinophagaceae</taxon>
        <taxon>Flavihumibacter</taxon>
    </lineage>
</organism>
<reference evidence="2 3" key="1">
    <citation type="submission" date="2015-04" db="EMBL/GenBank/DDBJ databases">
        <title>Whole genome shotgun sequence of Flavihumibacter petaseus NBRC 106054.</title>
        <authorList>
            <person name="Miyazawa S."/>
            <person name="Hosoyama A."/>
            <person name="Hashimoto M."/>
            <person name="Noguchi M."/>
            <person name="Tsuchikane K."/>
            <person name="Ohji S."/>
            <person name="Yamazoe A."/>
            <person name="Ichikawa N."/>
            <person name="Kimura A."/>
            <person name="Fujita N."/>
        </authorList>
    </citation>
    <scope>NUCLEOTIDE SEQUENCE [LARGE SCALE GENOMIC DNA]</scope>
    <source>
        <strain evidence="2 3">NBRC 106054</strain>
    </source>
</reference>
<dbReference type="Gene3D" id="2.130.10.10">
    <property type="entry name" value="YVTN repeat-like/Quinoprotein amine dehydrogenase"/>
    <property type="match status" value="2"/>
</dbReference>
<evidence type="ECO:0000313" key="3">
    <source>
        <dbReference type="Proteomes" id="UP000033121"/>
    </source>
</evidence>
<proteinExistence type="predicted"/>
<comment type="caution">
    <text evidence="2">The sequence shown here is derived from an EMBL/GenBank/DDBJ whole genome shotgun (WGS) entry which is preliminary data.</text>
</comment>
<sequence>MFALLLCACLTAVSTATIPRTATASLDKIVSRDGGSVANCPGDPRPLTAIWTFSTGGKILGNISSTGDTVLVGSTDGYLYALSAASGSLFWKYNAGTSIQSEPLATDNAFFVYSSDGVLHRIRTDGSGEWKVSLCNEKEIDTWDYYRSSPVVWGNNLLIGCGNGKVYALNKRNGQQRWAMPTGAPIHMKGLLKGGTFYVGNFGGRLFAMDPATGKTKWTFKAIGNQYFKEGAFQQTPAIAGDVLYIGSRDYNFYAVDAKAGHGVWNFREKDSWFIATPLLHAGKVFTGTSDSHRFVAFDAANGEVIWSRPFNMRLYGEAVAVDSTIFAGCFNGHLVGMDQRTGEIRFDFETEGSRLNSKEVYGEDGHFRQDFQLYGPDNAAAEAKIMSLGAITGKPLVAGSHLVTGSADGNVYAIRLPSVIQQ</sequence>
<accession>A0A0E9N5D0</accession>
<evidence type="ECO:0000313" key="2">
    <source>
        <dbReference type="EMBL" id="GAO45182.1"/>
    </source>
</evidence>
<gene>
    <name evidence="2" type="ORF">FPE01S_04_04260</name>
</gene>
<dbReference type="AlphaFoldDB" id="A0A0E9N5D0"/>
<evidence type="ECO:0000259" key="1">
    <source>
        <dbReference type="Pfam" id="PF13360"/>
    </source>
</evidence>
<dbReference type="PANTHER" id="PTHR34512">
    <property type="entry name" value="CELL SURFACE PROTEIN"/>
    <property type="match status" value="1"/>
</dbReference>
<keyword evidence="3" id="KW-1185">Reference proteome</keyword>
<dbReference type="Proteomes" id="UP000033121">
    <property type="component" value="Unassembled WGS sequence"/>
</dbReference>
<dbReference type="Pfam" id="PF13360">
    <property type="entry name" value="PQQ_2"/>
    <property type="match status" value="2"/>
</dbReference>